<dbReference type="EMBL" id="PDVP01000011">
    <property type="protein sequence ID" value="PHP65989.1"/>
    <property type="molecule type" value="Genomic_DNA"/>
</dbReference>
<dbReference type="InterPro" id="IPR051049">
    <property type="entry name" value="Dienelactone_hydrolase-like"/>
</dbReference>
<dbReference type="InterPro" id="IPR002925">
    <property type="entry name" value="Dienelactn_hydro"/>
</dbReference>
<dbReference type="OrthoDB" id="9787933at2"/>
<proteinExistence type="predicted"/>
<dbReference type="PANTHER" id="PTHR46623:SF6">
    <property type="entry name" value="ALPHA_BETA-HYDROLASES SUPERFAMILY PROTEIN"/>
    <property type="match status" value="1"/>
</dbReference>
<comment type="caution">
    <text evidence="3">The sequence shown here is derived from an EMBL/GenBank/DDBJ whole genome shotgun (WGS) entry which is preliminary data.</text>
</comment>
<reference evidence="3 4" key="1">
    <citation type="submission" date="2017-10" db="EMBL/GenBank/DDBJ databases">
        <title>Sedimentibacterium mangrovi gen. nov., sp. nov., a novel member of family Phyllobacteriacea isolated from mangrove sediment.</title>
        <authorList>
            <person name="Liao H."/>
            <person name="Tian Y."/>
        </authorList>
    </citation>
    <scope>NUCLEOTIDE SEQUENCE [LARGE SCALE GENOMIC DNA]</scope>
    <source>
        <strain evidence="3 4">X9-2-2</strain>
    </source>
</reference>
<feature type="chain" id="PRO_5013632566" evidence="1">
    <location>
        <begin position="21"/>
        <end position="247"/>
    </location>
</feature>
<keyword evidence="1" id="KW-0732">Signal</keyword>
<feature type="domain" description="Dienelactone hydrolase" evidence="2">
    <location>
        <begin position="34"/>
        <end position="243"/>
    </location>
</feature>
<feature type="signal peptide" evidence="1">
    <location>
        <begin position="1"/>
        <end position="20"/>
    </location>
</feature>
<dbReference type="Pfam" id="PF01738">
    <property type="entry name" value="DLH"/>
    <property type="match status" value="1"/>
</dbReference>
<keyword evidence="4" id="KW-1185">Reference proteome</keyword>
<organism evidence="3 4">
    <name type="scientific">Zhengella mangrovi</name>
    <dbReference type="NCBI Taxonomy" id="1982044"/>
    <lineage>
        <taxon>Bacteria</taxon>
        <taxon>Pseudomonadati</taxon>
        <taxon>Pseudomonadota</taxon>
        <taxon>Alphaproteobacteria</taxon>
        <taxon>Hyphomicrobiales</taxon>
        <taxon>Notoacmeibacteraceae</taxon>
        <taxon>Zhengella</taxon>
    </lineage>
</organism>
<name>A0A2G1QKI6_9HYPH</name>
<dbReference type="InterPro" id="IPR029058">
    <property type="entry name" value="AB_hydrolase_fold"/>
</dbReference>
<evidence type="ECO:0000313" key="3">
    <source>
        <dbReference type="EMBL" id="PHP65989.1"/>
    </source>
</evidence>
<dbReference type="SUPFAM" id="SSF53474">
    <property type="entry name" value="alpha/beta-Hydrolases"/>
    <property type="match status" value="1"/>
</dbReference>
<dbReference type="GO" id="GO:0016787">
    <property type="term" value="F:hydrolase activity"/>
    <property type="evidence" value="ECO:0007669"/>
    <property type="project" value="UniProtKB-KW"/>
</dbReference>
<dbReference type="PANTHER" id="PTHR46623">
    <property type="entry name" value="CARBOXYMETHYLENEBUTENOLIDASE-RELATED"/>
    <property type="match status" value="1"/>
</dbReference>
<protein>
    <submittedName>
        <fullName evidence="3">Dienelactone hydrolase</fullName>
    </submittedName>
</protein>
<accession>A0A2G1QKI6</accession>
<evidence type="ECO:0000256" key="1">
    <source>
        <dbReference type="SAM" id="SignalP"/>
    </source>
</evidence>
<dbReference type="RefSeq" id="WP_099307540.1">
    <property type="nucleotide sequence ID" value="NZ_PDVP01000011.1"/>
</dbReference>
<keyword evidence="3" id="KW-0378">Hydrolase</keyword>
<evidence type="ECO:0000313" key="4">
    <source>
        <dbReference type="Proteomes" id="UP000221168"/>
    </source>
</evidence>
<gene>
    <name evidence="3" type="ORF">CSC94_16365</name>
</gene>
<evidence type="ECO:0000259" key="2">
    <source>
        <dbReference type="Pfam" id="PF01738"/>
    </source>
</evidence>
<dbReference type="AlphaFoldDB" id="A0A2G1QKI6"/>
<dbReference type="Gene3D" id="3.40.50.1820">
    <property type="entry name" value="alpha/beta hydrolase"/>
    <property type="match status" value="1"/>
</dbReference>
<sequence length="247" mass="26167">MKRRLGFAILASLVALPALAGDRIAYAVNGKPFEGYFASAGKNAITVVILPTWNGISDYEKDRAQMLADEGYNAFAADLHGEGNLPKTMEDKQSAHDALFAARPELHAMLRSAIGKAQGLGGGKIVLLGYSMGGGAAMELVRSGLGSELGVAGYAVFSGRVTDPENRMIPEGIAPIFVAHGAEDRRVPGSGLRNFADDLDLAGVEHTIEIYPGAGHLFSAFGFPNYDQQTERRSWAALLKFLGGLAD</sequence>
<dbReference type="Proteomes" id="UP000221168">
    <property type="component" value="Unassembled WGS sequence"/>
</dbReference>